<proteinExistence type="predicted"/>
<dbReference type="AlphaFoldDB" id="A0A0W7X6H0"/>
<dbReference type="Proteomes" id="UP000054804">
    <property type="component" value="Unassembled WGS sequence"/>
</dbReference>
<name>A0A0W7X6H0_9ACTN</name>
<organism evidence="1 2">
    <name type="scientific">Streptomyces silvensis</name>
    <dbReference type="NCBI Taxonomy" id="1765722"/>
    <lineage>
        <taxon>Bacteria</taxon>
        <taxon>Bacillati</taxon>
        <taxon>Actinomycetota</taxon>
        <taxon>Actinomycetes</taxon>
        <taxon>Kitasatosporales</taxon>
        <taxon>Streptomycetaceae</taxon>
        <taxon>Streptomyces</taxon>
    </lineage>
</organism>
<accession>A0A0W7X6H0</accession>
<comment type="caution">
    <text evidence="1">The sequence shown here is derived from an EMBL/GenBank/DDBJ whole genome shotgun (WGS) entry which is preliminary data.</text>
</comment>
<dbReference type="EMBL" id="LOCL01000031">
    <property type="protein sequence ID" value="KUF18179.1"/>
    <property type="molecule type" value="Genomic_DNA"/>
</dbReference>
<keyword evidence="2" id="KW-1185">Reference proteome</keyword>
<sequence length="45" mass="5445">MHHRRLARDYEVHPHRSEALIHLAMIDLMTRRRLTGEITPNWRGT</sequence>
<gene>
    <name evidence="1" type="ORF">AT728_24675</name>
</gene>
<evidence type="ECO:0000313" key="2">
    <source>
        <dbReference type="Proteomes" id="UP000054804"/>
    </source>
</evidence>
<evidence type="ECO:0000313" key="1">
    <source>
        <dbReference type="EMBL" id="KUF18179.1"/>
    </source>
</evidence>
<reference evidence="1 2" key="1">
    <citation type="submission" date="2015-12" db="EMBL/GenBank/DDBJ databases">
        <title>Draft genome sequence of Streptomyces silvensis ATCC 53525, a producer of novel hormone antagonists.</title>
        <authorList>
            <person name="Johnston C.W."/>
            <person name="Li Y."/>
            <person name="Magarvey N.A."/>
        </authorList>
    </citation>
    <scope>NUCLEOTIDE SEQUENCE [LARGE SCALE GENOMIC DNA]</scope>
    <source>
        <strain evidence="1 2">ATCC 53525</strain>
    </source>
</reference>
<protein>
    <submittedName>
        <fullName evidence="1">Transposase</fullName>
    </submittedName>
</protein>